<proteinExistence type="predicted"/>
<organism evidence="2 3">
    <name type="scientific">Nannochloropsis gaditana</name>
    <dbReference type="NCBI Taxonomy" id="72520"/>
    <lineage>
        <taxon>Eukaryota</taxon>
        <taxon>Sar</taxon>
        <taxon>Stramenopiles</taxon>
        <taxon>Ochrophyta</taxon>
        <taxon>Eustigmatophyceae</taxon>
        <taxon>Eustigmatales</taxon>
        <taxon>Monodopsidaceae</taxon>
        <taxon>Nannochloropsis</taxon>
    </lineage>
</organism>
<reference evidence="2 3" key="1">
    <citation type="journal article" date="2014" name="Mol. Plant">
        <title>Chromosome Scale Genome Assembly and Transcriptome Profiling of Nannochloropsis gaditana in Nitrogen Depletion.</title>
        <authorList>
            <person name="Corteggiani Carpinelli E."/>
            <person name="Telatin A."/>
            <person name="Vitulo N."/>
            <person name="Forcato C."/>
            <person name="D'Angelo M."/>
            <person name="Schiavon R."/>
            <person name="Vezzi A."/>
            <person name="Giacometti G.M."/>
            <person name="Morosinotto T."/>
            <person name="Valle G."/>
        </authorList>
    </citation>
    <scope>NUCLEOTIDE SEQUENCE [LARGE SCALE GENOMIC DNA]</scope>
    <source>
        <strain evidence="2 3">B-31</strain>
    </source>
</reference>
<evidence type="ECO:0000313" key="3">
    <source>
        <dbReference type="Proteomes" id="UP000019335"/>
    </source>
</evidence>
<accession>W7TH05</accession>
<name>W7TH05_9STRA</name>
<dbReference type="Proteomes" id="UP000019335">
    <property type="component" value="Unassembled WGS sequence"/>
</dbReference>
<feature type="region of interest" description="Disordered" evidence="1">
    <location>
        <begin position="376"/>
        <end position="402"/>
    </location>
</feature>
<comment type="caution">
    <text evidence="2">The sequence shown here is derived from an EMBL/GenBank/DDBJ whole genome shotgun (WGS) entry which is preliminary data.</text>
</comment>
<evidence type="ECO:0000313" key="2">
    <source>
        <dbReference type="EMBL" id="EWM22808.1"/>
    </source>
</evidence>
<protein>
    <submittedName>
        <fullName evidence="2">Uncharacterized protein</fullName>
    </submittedName>
</protein>
<dbReference type="EMBL" id="AZIL01002074">
    <property type="protein sequence ID" value="EWM22808.1"/>
    <property type="molecule type" value="Genomic_DNA"/>
</dbReference>
<gene>
    <name evidence="2" type="ORF">Naga_100178g6</name>
</gene>
<sequence>MRIRIRTLQAAAFAFSVLFCIHVFLLNMSISNWGKTRQHMQLAAKPSLASSLLEDILVVISYHWNVGKLVYLTAMLDLIQTYETRVDVLIVTDNDEALHKILAAWGYMGNSNPTLQLWQAPTTDDKHKYSLLWAHRQAIEDAVERHPGYTSIFYMEDDTHLTWPTVVSWALDTEILEPLNFTRCIYRTEVDVKTGDFNMMDYTNTPLCITRKNVLDATRNDDFVRIQERLKKQPALRCGRHRDKTQWTCGVHDRFVSPTEPYQGMWMATRAQLARFMAHSFWIKEMALNATLAADMIMGYPERSTVMNLLINVPEGFRSNCMVPFVLSDQYDGVLKPILPLVARVEHMRNGYSPDTTTPLGKTHLQVAIKGKILLPREREEMKAREKAQENESSGKGRKRVE</sequence>
<evidence type="ECO:0000256" key="1">
    <source>
        <dbReference type="SAM" id="MobiDB-lite"/>
    </source>
</evidence>
<dbReference type="AlphaFoldDB" id="W7TH05"/>
<keyword evidence="3" id="KW-1185">Reference proteome</keyword>